<sequence length="82" mass="9446">MLGYTASQDAALGKARVWILMVSFLLKRQIHALLDFGKFLFSPYNLLLLETFTWVQFSGRHCFYMEMFAMLHGLRLAVAEGL</sequence>
<protein>
    <submittedName>
        <fullName evidence="1">Uncharacterized protein</fullName>
    </submittedName>
</protein>
<keyword evidence="2" id="KW-1185">Reference proteome</keyword>
<dbReference type="EMBL" id="CP097510">
    <property type="protein sequence ID" value="URE34458.1"/>
    <property type="molecule type" value="Genomic_DNA"/>
</dbReference>
<dbReference type="OrthoDB" id="1932537at2759"/>
<dbReference type="AlphaFoldDB" id="A0A9E7HRU6"/>
<evidence type="ECO:0000313" key="2">
    <source>
        <dbReference type="Proteomes" id="UP001055439"/>
    </source>
</evidence>
<dbReference type="Proteomes" id="UP001055439">
    <property type="component" value="Chromosome 8"/>
</dbReference>
<accession>A0A9E7HRU6</accession>
<name>A0A9E7HRU6_9LILI</name>
<organism evidence="1 2">
    <name type="scientific">Musa troglodytarum</name>
    <name type="common">fe'i banana</name>
    <dbReference type="NCBI Taxonomy" id="320322"/>
    <lineage>
        <taxon>Eukaryota</taxon>
        <taxon>Viridiplantae</taxon>
        <taxon>Streptophyta</taxon>
        <taxon>Embryophyta</taxon>
        <taxon>Tracheophyta</taxon>
        <taxon>Spermatophyta</taxon>
        <taxon>Magnoliopsida</taxon>
        <taxon>Liliopsida</taxon>
        <taxon>Zingiberales</taxon>
        <taxon>Musaceae</taxon>
        <taxon>Musa</taxon>
    </lineage>
</organism>
<gene>
    <name evidence="1" type="ORF">MUK42_16520</name>
</gene>
<reference evidence="1" key="1">
    <citation type="submission" date="2022-05" db="EMBL/GenBank/DDBJ databases">
        <title>The Musa troglodytarum L. genome provides insights into the mechanism of non-climacteric behaviour and enrichment of carotenoids.</title>
        <authorList>
            <person name="Wang J."/>
        </authorList>
    </citation>
    <scope>NUCLEOTIDE SEQUENCE</scope>
    <source>
        <tissue evidence="1">Leaf</tissue>
    </source>
</reference>
<evidence type="ECO:0000313" key="1">
    <source>
        <dbReference type="EMBL" id="URE34458.1"/>
    </source>
</evidence>
<proteinExistence type="predicted"/>